<keyword evidence="6 15" id="KW-0547">Nucleotide-binding</keyword>
<dbReference type="GO" id="GO:0005737">
    <property type="term" value="C:cytoplasm"/>
    <property type="evidence" value="ECO:0007669"/>
    <property type="project" value="UniProtKB-SubCell"/>
</dbReference>
<evidence type="ECO:0000259" key="16">
    <source>
        <dbReference type="PROSITE" id="PS50045"/>
    </source>
</evidence>
<dbReference type="PROSITE" id="PS00676">
    <property type="entry name" value="SIGMA54_INTERACT_2"/>
    <property type="match status" value="1"/>
</dbReference>
<dbReference type="FunFam" id="3.40.50.2300:FF:000018">
    <property type="entry name" value="DNA-binding transcriptional regulator NtrC"/>
    <property type="match status" value="1"/>
</dbReference>
<dbReference type="InterPro" id="IPR025943">
    <property type="entry name" value="Sigma_54_int_dom_ATP-bd_2"/>
</dbReference>
<dbReference type="Pfam" id="PF00072">
    <property type="entry name" value="Response_reg"/>
    <property type="match status" value="1"/>
</dbReference>
<evidence type="ECO:0000256" key="3">
    <source>
        <dbReference type="ARBA" id="ARBA00022490"/>
    </source>
</evidence>
<keyword evidence="5 14" id="KW-0597">Phosphoprotein</keyword>
<evidence type="ECO:0000256" key="1">
    <source>
        <dbReference type="ARBA" id="ARBA00004496"/>
    </source>
</evidence>
<sequence>MQRGKVWIVDDDSSIRWVLERALSSAGIECISFENADAVLAALSQDHAAQGNPEVILSDIRMPGLDGLTLLNQIKQSHPQLPVIIMTAHSDLDAAVSAYQHGAFDYLPKPFDIDETVALVERARSHYREQHQSAANPQLPVSVSDMIGEAPAMQEVYRIIGRLSRSSISVLINGESGTGKELVAHALHRHSPRASAPFIALNMAAIPKDLIESELFGHEKGAFTGANQVRHGRFEQANGGSLFLDEIGDMPLDIQTRLLRVLAEGQFYRVGGYAPVKVDVRIIAATHQNLEQRVAESKFREDLYHRLNVIRVQLPPLRDRVEDIPRLAHHFLQQTAKELGVEAKVLHPDSELALMRLPWSGNVRQLENVCRWLTVMAASKEILVQDLPADLLGNPPTEQAGNSPLSRSALLSENSWSQLLAEWAQHALKEGKTDLLSDALPLLERTLLNCALEYTHGHKQEAARLLGWGRNTITRKLKELGL</sequence>
<feature type="modified residue" description="4-aspartylphosphate" evidence="14">
    <location>
        <position position="59"/>
    </location>
</feature>
<dbReference type="Gene3D" id="3.40.50.2300">
    <property type="match status" value="1"/>
</dbReference>
<keyword evidence="4 15" id="KW-0678">Repressor</keyword>
<dbReference type="EMBL" id="VNHN01000043">
    <property type="protein sequence ID" value="TYP02651.1"/>
    <property type="molecule type" value="Genomic_DNA"/>
</dbReference>
<evidence type="ECO:0000256" key="7">
    <source>
        <dbReference type="ARBA" id="ARBA00022840"/>
    </source>
</evidence>
<keyword evidence="3 15" id="KW-0963">Cytoplasm</keyword>
<evidence type="ECO:0000256" key="5">
    <source>
        <dbReference type="ARBA" id="ARBA00022553"/>
    </source>
</evidence>
<dbReference type="GO" id="GO:0006355">
    <property type="term" value="P:regulation of DNA-templated transcription"/>
    <property type="evidence" value="ECO:0007669"/>
    <property type="project" value="InterPro"/>
</dbReference>
<dbReference type="KEGG" id="xdo:XDD1_3835"/>
<dbReference type="SUPFAM" id="SSF52540">
    <property type="entry name" value="P-loop containing nucleoside triphosphate hydrolases"/>
    <property type="match status" value="1"/>
</dbReference>
<dbReference type="InterPro" id="IPR001789">
    <property type="entry name" value="Sig_transdc_resp-reg_receiver"/>
</dbReference>
<evidence type="ECO:0000256" key="6">
    <source>
        <dbReference type="ARBA" id="ARBA00022741"/>
    </source>
</evidence>
<keyword evidence="10 15" id="KW-0238">DNA-binding</keyword>
<dbReference type="GO" id="GO:0005524">
    <property type="term" value="F:ATP binding"/>
    <property type="evidence" value="ECO:0007669"/>
    <property type="project" value="UniProtKB-KW"/>
</dbReference>
<dbReference type="CDD" id="cd19919">
    <property type="entry name" value="REC_NtrC"/>
    <property type="match status" value="1"/>
</dbReference>
<dbReference type="NCBIfam" id="NF008176">
    <property type="entry name" value="PRK10923.1"/>
    <property type="match status" value="1"/>
</dbReference>
<dbReference type="InterPro" id="IPR003593">
    <property type="entry name" value="AAA+_ATPase"/>
</dbReference>
<name>A0A068R099_9GAMM</name>
<dbReference type="AlphaFoldDB" id="A0A068R099"/>
<evidence type="ECO:0000256" key="14">
    <source>
        <dbReference type="PROSITE-ProRule" id="PRU00169"/>
    </source>
</evidence>
<dbReference type="InterPro" id="IPR025662">
    <property type="entry name" value="Sigma_54_int_dom_ATP-bd_1"/>
</dbReference>
<keyword evidence="12 15" id="KW-0804">Transcription</keyword>
<evidence type="ECO:0000256" key="9">
    <source>
        <dbReference type="ARBA" id="ARBA00023015"/>
    </source>
</evidence>
<dbReference type="NCBIfam" id="TIGR01818">
    <property type="entry name" value="ntrC"/>
    <property type="match status" value="1"/>
</dbReference>
<keyword evidence="11 15" id="KW-0010">Activator</keyword>
<dbReference type="InterPro" id="IPR010114">
    <property type="entry name" value="Transcript_reg_NtrC"/>
</dbReference>
<dbReference type="EMBL" id="FO704550">
    <property type="protein sequence ID" value="CDG19520.1"/>
    <property type="molecule type" value="Genomic_DNA"/>
</dbReference>
<dbReference type="InterPro" id="IPR009057">
    <property type="entry name" value="Homeodomain-like_sf"/>
</dbReference>
<evidence type="ECO:0000313" key="19">
    <source>
        <dbReference type="EMBL" id="TYP02651.1"/>
    </source>
</evidence>
<dbReference type="RefSeq" id="WP_045973157.1">
    <property type="nucleotide sequence ID" value="NZ_CAWMED010000001.1"/>
</dbReference>
<organism evidence="18 20">
    <name type="scientific">Xenorhabdus doucetiae</name>
    <dbReference type="NCBI Taxonomy" id="351671"/>
    <lineage>
        <taxon>Bacteria</taxon>
        <taxon>Pseudomonadati</taxon>
        <taxon>Pseudomonadota</taxon>
        <taxon>Gammaproteobacteria</taxon>
        <taxon>Enterobacterales</taxon>
        <taxon>Morganellaceae</taxon>
        <taxon>Xenorhabdus</taxon>
    </lineage>
</organism>
<comment type="function">
    <text evidence="15">Member of the two-component regulatory system NtrB/NtrC, which controls expression of the nitrogen-regulated (ntr) genes in response to nitrogen limitation. Phosphorylated NtrC binds directly to DNA and stimulates the formation of open promoter-sigma54-RNA polymerase complexes.</text>
</comment>
<evidence type="ECO:0000313" key="20">
    <source>
        <dbReference type="Proteomes" id="UP000032721"/>
    </source>
</evidence>
<feature type="domain" description="Response regulatory" evidence="17">
    <location>
        <begin position="5"/>
        <end position="124"/>
    </location>
</feature>
<dbReference type="InterPro" id="IPR002197">
    <property type="entry name" value="HTH_Fis"/>
</dbReference>
<evidence type="ECO:0000256" key="12">
    <source>
        <dbReference type="ARBA" id="ARBA00023163"/>
    </source>
</evidence>
<keyword evidence="7 15" id="KW-0067">ATP-binding</keyword>
<dbReference type="Gene3D" id="1.10.8.60">
    <property type="match status" value="1"/>
</dbReference>
<dbReference type="Proteomes" id="UP000324170">
    <property type="component" value="Unassembled WGS sequence"/>
</dbReference>
<dbReference type="PANTHER" id="PTHR32071:SF95">
    <property type="entry name" value="DNA-BINDING TRANSCRIPTIONAL REGULATOR NTRC"/>
    <property type="match status" value="1"/>
</dbReference>
<dbReference type="PRINTS" id="PR01590">
    <property type="entry name" value="HTHFIS"/>
</dbReference>
<gene>
    <name evidence="18" type="primary">glnG</name>
    <name evidence="15" type="synonym">ntrC</name>
    <name evidence="19" type="ORF">LY16_02497</name>
    <name evidence="18" type="ORF">XDD1_3835</name>
</gene>
<dbReference type="PROSITE" id="PS50045">
    <property type="entry name" value="SIGMA54_INTERACT_4"/>
    <property type="match status" value="1"/>
</dbReference>
<protein>
    <recommendedName>
        <fullName evidence="2 15">DNA-binding transcriptional regulator NtrC</fullName>
    </recommendedName>
    <alternativeName>
        <fullName evidence="15">Nitrogen regulation protein NR(I)</fullName>
    </alternativeName>
</protein>
<dbReference type="InterPro" id="IPR002078">
    <property type="entry name" value="Sigma_54_int"/>
</dbReference>
<evidence type="ECO:0000256" key="13">
    <source>
        <dbReference type="ARBA" id="ARBA00023231"/>
    </source>
</evidence>
<keyword evidence="8 15" id="KW-0902">Two-component regulatory system</keyword>
<reference evidence="19 21" key="2">
    <citation type="submission" date="2019-07" db="EMBL/GenBank/DDBJ databases">
        <title>Genomic Encyclopedia of Type Strains, Phase I: the one thousand microbial genomes (KMG-I) project.</title>
        <authorList>
            <person name="Kyrpides N."/>
        </authorList>
    </citation>
    <scope>NUCLEOTIDE SEQUENCE [LARGE SCALE GENOMIC DNA]</scope>
    <source>
        <strain evidence="19 21">DSM 17909</strain>
    </source>
</reference>
<feature type="domain" description="Sigma-54 factor interaction" evidence="16">
    <location>
        <begin position="146"/>
        <end position="375"/>
    </location>
</feature>
<dbReference type="PANTHER" id="PTHR32071">
    <property type="entry name" value="TRANSCRIPTIONAL REGULATORY PROTEIN"/>
    <property type="match status" value="1"/>
</dbReference>
<dbReference type="SMART" id="SM00382">
    <property type="entry name" value="AAA"/>
    <property type="match status" value="1"/>
</dbReference>
<keyword evidence="21" id="KW-1185">Reference proteome</keyword>
<dbReference type="PROSITE" id="PS00675">
    <property type="entry name" value="SIGMA54_INTERACT_1"/>
    <property type="match status" value="1"/>
</dbReference>
<dbReference type="SUPFAM" id="SSF52172">
    <property type="entry name" value="CheY-like"/>
    <property type="match status" value="1"/>
</dbReference>
<comment type="subcellular location">
    <subcellularLocation>
        <location evidence="1 15">Cytoplasm</location>
    </subcellularLocation>
</comment>
<evidence type="ECO:0000256" key="4">
    <source>
        <dbReference type="ARBA" id="ARBA00022491"/>
    </source>
</evidence>
<dbReference type="InterPro" id="IPR058031">
    <property type="entry name" value="AAA_lid_NorR"/>
</dbReference>
<evidence type="ECO:0000259" key="17">
    <source>
        <dbReference type="PROSITE" id="PS50110"/>
    </source>
</evidence>
<dbReference type="CDD" id="cd00009">
    <property type="entry name" value="AAA"/>
    <property type="match status" value="1"/>
</dbReference>
<dbReference type="FunFam" id="1.10.8.60:FF:000014">
    <property type="entry name" value="DNA-binding transcriptional regulator NtrC"/>
    <property type="match status" value="1"/>
</dbReference>
<reference evidence="18 20" key="1">
    <citation type="submission" date="2013-07" db="EMBL/GenBank/DDBJ databases">
        <authorList>
            <person name="Genoscope - CEA"/>
        </authorList>
    </citation>
    <scope>NUCLEOTIDE SEQUENCE [LARGE SCALE GENOMIC DNA]</scope>
    <source>
        <strain evidence="18">FRM16</strain>
        <strain evidence="20">FRM16 / DSM 17909</strain>
    </source>
</reference>
<dbReference type="Pfam" id="PF02954">
    <property type="entry name" value="HTH_8"/>
    <property type="match status" value="1"/>
</dbReference>
<dbReference type="Pfam" id="PF00158">
    <property type="entry name" value="Sigma54_activat"/>
    <property type="match status" value="1"/>
</dbReference>
<dbReference type="Pfam" id="PF25601">
    <property type="entry name" value="AAA_lid_14"/>
    <property type="match status" value="1"/>
</dbReference>
<evidence type="ECO:0000313" key="18">
    <source>
        <dbReference type="EMBL" id="CDG19520.1"/>
    </source>
</evidence>
<dbReference type="GO" id="GO:0043565">
    <property type="term" value="F:sequence-specific DNA binding"/>
    <property type="evidence" value="ECO:0007669"/>
    <property type="project" value="InterPro"/>
</dbReference>
<dbReference type="FunFam" id="3.40.50.300:FF:000006">
    <property type="entry name" value="DNA-binding transcriptional regulator NtrC"/>
    <property type="match status" value="1"/>
</dbReference>
<proteinExistence type="predicted"/>
<evidence type="ECO:0000256" key="8">
    <source>
        <dbReference type="ARBA" id="ARBA00023012"/>
    </source>
</evidence>
<dbReference type="OrthoDB" id="9804019at2"/>
<dbReference type="PROSITE" id="PS50110">
    <property type="entry name" value="RESPONSE_REGULATORY"/>
    <property type="match status" value="1"/>
</dbReference>
<dbReference type="InterPro" id="IPR027417">
    <property type="entry name" value="P-loop_NTPase"/>
</dbReference>
<keyword evidence="13 15" id="KW-0535">Nitrogen fixation</keyword>
<accession>A0A068R099</accession>
<dbReference type="Gene3D" id="3.40.50.300">
    <property type="entry name" value="P-loop containing nucleotide triphosphate hydrolases"/>
    <property type="match status" value="1"/>
</dbReference>
<dbReference type="Proteomes" id="UP000032721">
    <property type="component" value="Chromosome"/>
</dbReference>
<dbReference type="FunFam" id="1.10.10.60:FF:000088">
    <property type="entry name" value="DNA-binding transcriptional regulator NtrC"/>
    <property type="match status" value="1"/>
</dbReference>
<evidence type="ECO:0000256" key="2">
    <source>
        <dbReference type="ARBA" id="ARBA00019059"/>
    </source>
</evidence>
<dbReference type="InterPro" id="IPR011006">
    <property type="entry name" value="CheY-like_superfamily"/>
</dbReference>
<evidence type="ECO:0000256" key="10">
    <source>
        <dbReference type="ARBA" id="ARBA00023125"/>
    </source>
</evidence>
<dbReference type="Gene3D" id="1.10.10.60">
    <property type="entry name" value="Homeodomain-like"/>
    <property type="match status" value="1"/>
</dbReference>
<dbReference type="GO" id="GO:0000156">
    <property type="term" value="F:phosphorelay response regulator activity"/>
    <property type="evidence" value="ECO:0007669"/>
    <property type="project" value="UniProtKB-UniRule"/>
</dbReference>
<evidence type="ECO:0000313" key="21">
    <source>
        <dbReference type="Proteomes" id="UP000324170"/>
    </source>
</evidence>
<evidence type="ECO:0000256" key="11">
    <source>
        <dbReference type="ARBA" id="ARBA00023159"/>
    </source>
</evidence>
<dbReference type="GO" id="GO:0006808">
    <property type="term" value="P:regulation of nitrogen utilization"/>
    <property type="evidence" value="ECO:0007669"/>
    <property type="project" value="UniProtKB-UniRule"/>
</dbReference>
<dbReference type="SUPFAM" id="SSF46689">
    <property type="entry name" value="Homeodomain-like"/>
    <property type="match status" value="1"/>
</dbReference>
<dbReference type="STRING" id="351671.XDD1_3835"/>
<keyword evidence="9 15" id="KW-0805">Transcription regulation</keyword>
<evidence type="ECO:0000256" key="15">
    <source>
        <dbReference type="RuleBase" id="RU365013"/>
    </source>
</evidence>
<dbReference type="HOGENOM" id="CLU_000445_0_6_6"/>
<dbReference type="SMART" id="SM00448">
    <property type="entry name" value="REC"/>
    <property type="match status" value="1"/>
</dbReference>